<keyword evidence="2" id="KW-1185">Reference proteome</keyword>
<gene>
    <name evidence="1" type="ORF">J3Q64DRAFT_1823798</name>
</gene>
<evidence type="ECO:0000313" key="1">
    <source>
        <dbReference type="EMBL" id="KAL0081236.1"/>
    </source>
</evidence>
<dbReference type="Proteomes" id="UP001448207">
    <property type="component" value="Unassembled WGS sequence"/>
</dbReference>
<reference evidence="1 2" key="1">
    <citation type="submission" date="2024-04" db="EMBL/GenBank/DDBJ databases">
        <title>Symmetric and asymmetric DNA N6-adenine methylation regulates different biological responses in Mucorales.</title>
        <authorList>
            <consortium name="Lawrence Berkeley National Laboratory"/>
            <person name="Lax C."/>
            <person name="Mondo S.J."/>
            <person name="Osorio-Concepcion M."/>
            <person name="Muszewska A."/>
            <person name="Corrochano-Luque M."/>
            <person name="Gutierrez G."/>
            <person name="Riley R."/>
            <person name="Lipzen A."/>
            <person name="Guo J."/>
            <person name="Hundley H."/>
            <person name="Amirebrahimi M."/>
            <person name="Ng V."/>
            <person name="Lorenzo-Gutierrez D."/>
            <person name="Binder U."/>
            <person name="Yang J."/>
            <person name="Song Y."/>
            <person name="Canovas D."/>
            <person name="Navarro E."/>
            <person name="Freitag M."/>
            <person name="Gabaldon T."/>
            <person name="Grigoriev I.V."/>
            <person name="Corrochano L.M."/>
            <person name="Nicolas F.E."/>
            <person name="Garre V."/>
        </authorList>
    </citation>
    <scope>NUCLEOTIDE SEQUENCE [LARGE SCALE GENOMIC DNA]</scope>
    <source>
        <strain evidence="1 2">L51</strain>
    </source>
</reference>
<evidence type="ECO:0000313" key="2">
    <source>
        <dbReference type="Proteomes" id="UP001448207"/>
    </source>
</evidence>
<organism evidence="1 2">
    <name type="scientific">Phycomyces blakesleeanus</name>
    <dbReference type="NCBI Taxonomy" id="4837"/>
    <lineage>
        <taxon>Eukaryota</taxon>
        <taxon>Fungi</taxon>
        <taxon>Fungi incertae sedis</taxon>
        <taxon>Mucoromycota</taxon>
        <taxon>Mucoromycotina</taxon>
        <taxon>Mucoromycetes</taxon>
        <taxon>Mucorales</taxon>
        <taxon>Phycomycetaceae</taxon>
        <taxon>Phycomyces</taxon>
    </lineage>
</organism>
<proteinExistence type="predicted"/>
<comment type="caution">
    <text evidence="1">The sequence shown here is derived from an EMBL/GenBank/DDBJ whole genome shotgun (WGS) entry which is preliminary data.</text>
</comment>
<protein>
    <submittedName>
        <fullName evidence="1">Uncharacterized protein</fullName>
    </submittedName>
</protein>
<accession>A0ABR3ASJ5</accession>
<sequence>MRDRVEELVNKITTEDKTNELKNKRLNLSLRNNDIKMKKVPGLNLTELLPFVATTESKHTIQQLGKNLIDSNRLDADFMCLFASQNLQFVHSYFFGACGAKEDNLSTHSVQNTNNRKGSLNVHGELREYVGRQKEKLQTFGQSGISQALNNNQEASAEHKFIVQDLNSTEGQQDFLEEGTLDDDVPERRLNSVKSIIKHLVFSNVTSVYLEDIKHESLDTPTAEQSSALCGMNTTIEWGTDSTTRHRFLIANRHGKLTAFGTVIHQIKLTLYEGICPFGVLCHRKVNCIARNLDVQYRQELLVYHGTLT</sequence>
<name>A0ABR3ASJ5_PHYBL</name>
<dbReference type="EMBL" id="JBCLYO010000018">
    <property type="protein sequence ID" value="KAL0081236.1"/>
    <property type="molecule type" value="Genomic_DNA"/>
</dbReference>